<dbReference type="STRING" id="1178516.AWR27_14665"/>
<gene>
    <name evidence="2" type="ORF">AWR27_14665</name>
</gene>
<accession>A0A1P9WYK4</accession>
<protein>
    <submittedName>
        <fullName evidence="2">NAD(P)-dependent oxidoreductase</fullName>
    </submittedName>
</protein>
<dbReference type="Proteomes" id="UP000187941">
    <property type="component" value="Chromosome"/>
</dbReference>
<dbReference type="RefSeq" id="WP_077131881.1">
    <property type="nucleotide sequence ID" value="NZ_CP014263.1"/>
</dbReference>
<dbReference type="OrthoDB" id="9780595at2"/>
<dbReference type="Gene3D" id="3.40.50.720">
    <property type="entry name" value="NAD(P)-binding Rossmann-like Domain"/>
    <property type="match status" value="1"/>
</dbReference>
<evidence type="ECO:0000313" key="2">
    <source>
        <dbReference type="EMBL" id="AQG80456.1"/>
    </source>
</evidence>
<sequence>MLPSTAERILITGASGNVGLETLRALVKHPHKSQIELLAGTRSPETDMRVIPIQPDRYVLLDFTDPATFDAALSGVRRVLLVRPPQLSDANRYFRPFVEAMKRAGVQHVVFLSLQGVENNPVTPHYTIEKLIVEAGLPFTFLRPSFFMQNLSTTHRDEIRSRNEIFIPAGNGRTSFVDVRDIGAVAALVLTDTTGNHLNRGYELTGSEALTYSEVAQMLTQVLGRKISYRNPSVVRFIWRKWLTEKNPLGFTLVMVALYTVSKLGKAARTTSDLERLLKRPPIKFRQFAMDTKAAWLS</sequence>
<evidence type="ECO:0000259" key="1">
    <source>
        <dbReference type="Pfam" id="PF05368"/>
    </source>
</evidence>
<dbReference type="PANTHER" id="PTHR43162">
    <property type="match status" value="1"/>
</dbReference>
<dbReference type="AlphaFoldDB" id="A0A1P9WYK4"/>
<proteinExistence type="predicted"/>
<dbReference type="KEGG" id="smon:AWR27_14665"/>
<dbReference type="CDD" id="cd05269">
    <property type="entry name" value="TMR_SDR_a"/>
    <property type="match status" value="1"/>
</dbReference>
<dbReference type="InterPro" id="IPR008030">
    <property type="entry name" value="NmrA-like"/>
</dbReference>
<keyword evidence="3" id="KW-1185">Reference proteome</keyword>
<dbReference type="Gene3D" id="3.90.25.10">
    <property type="entry name" value="UDP-galactose 4-epimerase, domain 1"/>
    <property type="match status" value="1"/>
</dbReference>
<dbReference type="Pfam" id="PF05368">
    <property type="entry name" value="NmrA"/>
    <property type="match status" value="1"/>
</dbReference>
<feature type="domain" description="NmrA-like" evidence="1">
    <location>
        <begin position="7"/>
        <end position="230"/>
    </location>
</feature>
<dbReference type="EMBL" id="CP014263">
    <property type="protein sequence ID" value="AQG80456.1"/>
    <property type="molecule type" value="Genomic_DNA"/>
</dbReference>
<reference evidence="2 3" key="1">
    <citation type="submission" date="2016-01" db="EMBL/GenBank/DDBJ databases">
        <authorList>
            <person name="Oliw E.H."/>
        </authorList>
    </citation>
    <scope>NUCLEOTIDE SEQUENCE [LARGE SCALE GENOMIC DNA]</scope>
    <source>
        <strain evidence="2 3">DY10</strain>
    </source>
</reference>
<dbReference type="SUPFAM" id="SSF51735">
    <property type="entry name" value="NAD(P)-binding Rossmann-fold domains"/>
    <property type="match status" value="1"/>
</dbReference>
<dbReference type="InterPro" id="IPR051604">
    <property type="entry name" value="Ergot_Alk_Oxidoreductase"/>
</dbReference>
<evidence type="ECO:0000313" key="3">
    <source>
        <dbReference type="Proteomes" id="UP000187941"/>
    </source>
</evidence>
<dbReference type="PANTHER" id="PTHR43162:SF1">
    <property type="entry name" value="PRESTALK A DIFFERENTIATION PROTEIN A"/>
    <property type="match status" value="1"/>
</dbReference>
<name>A0A1P9WYK4_9BACT</name>
<dbReference type="InterPro" id="IPR036291">
    <property type="entry name" value="NAD(P)-bd_dom_sf"/>
</dbReference>
<organism evidence="2 3">
    <name type="scientific">Spirosoma montaniterrae</name>
    <dbReference type="NCBI Taxonomy" id="1178516"/>
    <lineage>
        <taxon>Bacteria</taxon>
        <taxon>Pseudomonadati</taxon>
        <taxon>Bacteroidota</taxon>
        <taxon>Cytophagia</taxon>
        <taxon>Cytophagales</taxon>
        <taxon>Cytophagaceae</taxon>
        <taxon>Spirosoma</taxon>
    </lineage>
</organism>